<proteinExistence type="predicted"/>
<feature type="domain" description="DUF6259" evidence="2">
    <location>
        <begin position="254"/>
        <end position="550"/>
    </location>
</feature>
<keyword evidence="1" id="KW-0732">Signal</keyword>
<dbReference type="AlphaFoldDB" id="A0A6N8L668"/>
<comment type="caution">
    <text evidence="3">The sequence shown here is derived from an EMBL/GenBank/DDBJ whole genome shotgun (WGS) entry which is preliminary data.</text>
</comment>
<dbReference type="Pfam" id="PF19773">
    <property type="entry name" value="DUF6259"/>
    <property type="match status" value="1"/>
</dbReference>
<evidence type="ECO:0000256" key="1">
    <source>
        <dbReference type="SAM" id="SignalP"/>
    </source>
</evidence>
<dbReference type="Proteomes" id="UP000435036">
    <property type="component" value="Unassembled WGS sequence"/>
</dbReference>
<organism evidence="3 4">
    <name type="scientific">Sphingobacterium humi</name>
    <dbReference type="NCBI Taxonomy" id="1796905"/>
    <lineage>
        <taxon>Bacteria</taxon>
        <taxon>Pseudomonadati</taxon>
        <taxon>Bacteroidota</taxon>
        <taxon>Sphingobacteriia</taxon>
        <taxon>Sphingobacteriales</taxon>
        <taxon>Sphingobacteriaceae</taxon>
        <taxon>Sphingobacterium</taxon>
    </lineage>
</organism>
<feature type="signal peptide" evidence="1">
    <location>
        <begin position="1"/>
        <end position="28"/>
    </location>
</feature>
<gene>
    <name evidence="3" type="ORF">GQF63_14565</name>
</gene>
<dbReference type="EMBL" id="WSQA01000011">
    <property type="protein sequence ID" value="MVZ63252.1"/>
    <property type="molecule type" value="Genomic_DNA"/>
</dbReference>
<keyword evidence="4" id="KW-1185">Reference proteome</keyword>
<dbReference type="RefSeq" id="WP_160369971.1">
    <property type="nucleotide sequence ID" value="NZ_WSQA01000011.1"/>
</dbReference>
<dbReference type="OrthoDB" id="1097392at2"/>
<evidence type="ECO:0000313" key="3">
    <source>
        <dbReference type="EMBL" id="MVZ63252.1"/>
    </source>
</evidence>
<reference evidence="3 4" key="1">
    <citation type="submission" date="2019-12" db="EMBL/GenBank/DDBJ databases">
        <authorList>
            <person name="Dong K."/>
        </authorList>
    </citation>
    <scope>NUCLEOTIDE SEQUENCE [LARGE SCALE GENOMIC DNA]</scope>
    <source>
        <strain evidence="3 4">JCM 31225</strain>
    </source>
</reference>
<evidence type="ECO:0000313" key="4">
    <source>
        <dbReference type="Proteomes" id="UP000435036"/>
    </source>
</evidence>
<name>A0A6N8L668_9SPHI</name>
<feature type="chain" id="PRO_5026982779" description="DUF6259 domain-containing protein" evidence="1">
    <location>
        <begin position="29"/>
        <end position="755"/>
    </location>
</feature>
<accession>A0A6N8L668</accession>
<dbReference type="InterPro" id="IPR046226">
    <property type="entry name" value="DUF6259"/>
</dbReference>
<protein>
    <recommendedName>
        <fullName evidence="2">DUF6259 domain-containing protein</fullName>
    </recommendedName>
</protein>
<sequence>MKRKIASTIFGLAGFLLFLLCSPQCSFAQGLLNFQNKHLRMQFDSKTGTLLNLQDLKTAQTIIQQTATKETSLFEIELVADGKKQLFTAADAGSFSFQEGKSLQLVWSGFNGLPTAFKVVAHVQLEQDRPFSQWRIAVEGTQGVSLAKVVFPRIQQVQDLGQEELVIPEWMGSLTRDPRGYYAVNPKTTLSLNYPDHLAMQFMALYNPNKIGFYFASNDTQSYAKRFVATFNQQKQAGFELVHFPEYVSTNSRYAPNYASIIGTFEGDWQDVAAIYGEWGRKQHWAKESRLSTGKVTPWIKNTAAWVWNRGRATNVLDPAMELKDQLKLPVSVLWHWWHGGSYDDSFPDYFPPRDGAAFTPAIDRAKQQDVHALVYMNQLKWGDSQPSWQNEKAYLWATKNIEGKHKSHMYNIFTKKSLTYMCLATDFWKNKYAALVDSAINKYHVSGIYMDQTCLSRVCYDPTHNHPVGGGKYWLEHVKQRDQLNRAQPKDPKAAAFAGEGAGEAWLPYIDAFLTLGVSKERYAGVKGPETIPLFQAVYHEYGITFGNYSSLLTPPYDEKWPKEFAPDNAETLLDAGFNGQFLIEQARSFVWGMQPMIANYQPYLQEKRKPEMDFFRKITAVRQQGLKFLLEGQYVKNIKLDVPRADYNMSKLSIYAGQNEKVTTFNNQYPTLYHALWRAKDGNIGLAISNIQDQAYPLKLNLLSKDYQLAKQGKIYRIDQQGRHQIGSYQQGKISLQLDISEYDACIIEIGMY</sequence>
<evidence type="ECO:0000259" key="2">
    <source>
        <dbReference type="Pfam" id="PF19773"/>
    </source>
</evidence>